<evidence type="ECO:0000313" key="3">
    <source>
        <dbReference type="Proteomes" id="UP000198862"/>
    </source>
</evidence>
<evidence type="ECO:0000313" key="2">
    <source>
        <dbReference type="EMBL" id="SFB77535.1"/>
    </source>
</evidence>
<dbReference type="RefSeq" id="WP_091978607.1">
    <property type="nucleotide sequence ID" value="NZ_FOLO01000001.1"/>
</dbReference>
<dbReference type="Proteomes" id="UP000198862">
    <property type="component" value="Unassembled WGS sequence"/>
</dbReference>
<accession>A0A1I1DRC2</accession>
<protein>
    <submittedName>
        <fullName evidence="2">Uncharacterized protein</fullName>
    </submittedName>
</protein>
<keyword evidence="3" id="KW-1185">Reference proteome</keyword>
<feature type="transmembrane region" description="Helical" evidence="1">
    <location>
        <begin position="28"/>
        <end position="61"/>
    </location>
</feature>
<name>A0A1I1DRC2_9GAMM</name>
<gene>
    <name evidence="2" type="ORF">SAMN02745724_00020</name>
</gene>
<sequence>MATFTQTEHGTTLDRNPNNIAHKLKLVAGVLVAGFTLSLVFSGLIAMAVIGSIAAGIALLFRK</sequence>
<reference evidence="2 3" key="1">
    <citation type="submission" date="2016-10" db="EMBL/GenBank/DDBJ databases">
        <authorList>
            <person name="de Groot N.N."/>
        </authorList>
    </citation>
    <scope>NUCLEOTIDE SEQUENCE [LARGE SCALE GENOMIC DNA]</scope>
    <source>
        <strain evidence="2 3">DSM 6059</strain>
    </source>
</reference>
<keyword evidence="1" id="KW-1133">Transmembrane helix</keyword>
<keyword evidence="1" id="KW-0472">Membrane</keyword>
<evidence type="ECO:0000256" key="1">
    <source>
        <dbReference type="SAM" id="Phobius"/>
    </source>
</evidence>
<dbReference type="AlphaFoldDB" id="A0A1I1DRC2"/>
<keyword evidence="1" id="KW-0812">Transmembrane</keyword>
<dbReference type="EMBL" id="FOLO01000001">
    <property type="protein sequence ID" value="SFB77535.1"/>
    <property type="molecule type" value="Genomic_DNA"/>
</dbReference>
<proteinExistence type="predicted"/>
<organism evidence="2 3">
    <name type="scientific">Pseudoalteromonas denitrificans DSM 6059</name>
    <dbReference type="NCBI Taxonomy" id="1123010"/>
    <lineage>
        <taxon>Bacteria</taxon>
        <taxon>Pseudomonadati</taxon>
        <taxon>Pseudomonadota</taxon>
        <taxon>Gammaproteobacteria</taxon>
        <taxon>Alteromonadales</taxon>
        <taxon>Pseudoalteromonadaceae</taxon>
        <taxon>Pseudoalteromonas</taxon>
    </lineage>
</organism>